<proteinExistence type="predicted"/>
<dbReference type="SUPFAM" id="SSF81301">
    <property type="entry name" value="Nucleotidyltransferase"/>
    <property type="match status" value="1"/>
</dbReference>
<dbReference type="Proteomes" id="UP000813444">
    <property type="component" value="Unassembled WGS sequence"/>
</dbReference>
<evidence type="ECO:0000259" key="1">
    <source>
        <dbReference type="Pfam" id="PF18765"/>
    </source>
</evidence>
<name>A0A8K0SD28_9HYPO</name>
<dbReference type="OrthoDB" id="5149641at2759"/>
<dbReference type="CDD" id="cd05403">
    <property type="entry name" value="NT_KNTase_like"/>
    <property type="match status" value="1"/>
</dbReference>
<comment type="caution">
    <text evidence="2">The sequence shown here is derived from an EMBL/GenBank/DDBJ whole genome shotgun (WGS) entry which is preliminary data.</text>
</comment>
<dbReference type="InterPro" id="IPR043519">
    <property type="entry name" value="NT_sf"/>
</dbReference>
<protein>
    <recommendedName>
        <fullName evidence="1">Polymerase beta nucleotidyltransferase domain-containing protein</fullName>
    </recommendedName>
</protein>
<evidence type="ECO:0000313" key="2">
    <source>
        <dbReference type="EMBL" id="KAH7308636.1"/>
    </source>
</evidence>
<keyword evidence="3" id="KW-1185">Reference proteome</keyword>
<gene>
    <name evidence="2" type="ORF">B0I35DRAFT_515719</name>
</gene>
<organism evidence="2 3">
    <name type="scientific">Stachybotrys elegans</name>
    <dbReference type="NCBI Taxonomy" id="80388"/>
    <lineage>
        <taxon>Eukaryota</taxon>
        <taxon>Fungi</taxon>
        <taxon>Dikarya</taxon>
        <taxon>Ascomycota</taxon>
        <taxon>Pezizomycotina</taxon>
        <taxon>Sordariomycetes</taxon>
        <taxon>Hypocreomycetidae</taxon>
        <taxon>Hypocreales</taxon>
        <taxon>Stachybotryaceae</taxon>
        <taxon>Stachybotrys</taxon>
    </lineage>
</organism>
<sequence length="241" mass="26908">MHRRRRKVLPDAARILVACSSPSPFLARSFCRAPPTQGSLPISSPRTFKPSSTMRPHNLEALKTAAASDLAHPDFRNIRWAGIFGSFSRGTATESSDVDVVVIEAPYDWSVTKQLLEDVLPVAWSRSVDVIHISEGQTDFRGYIQLESLLASRTIFLRDHAARDEVSRLRTLAKQTVDKGQALYSGVASRIDAVRRLVDQVSLQDFVGWPKEQHVDILSQVSLILGDLDIQPKHHAMREAF</sequence>
<dbReference type="Gene3D" id="3.30.460.10">
    <property type="entry name" value="Beta Polymerase, domain 2"/>
    <property type="match status" value="1"/>
</dbReference>
<dbReference type="EMBL" id="JAGPNK010000015">
    <property type="protein sequence ID" value="KAH7308636.1"/>
    <property type="molecule type" value="Genomic_DNA"/>
</dbReference>
<dbReference type="Pfam" id="PF18765">
    <property type="entry name" value="Polbeta"/>
    <property type="match status" value="1"/>
</dbReference>
<dbReference type="AlphaFoldDB" id="A0A8K0SD28"/>
<feature type="domain" description="Polymerase beta nucleotidyltransferase" evidence="1">
    <location>
        <begin position="76"/>
        <end position="146"/>
    </location>
</feature>
<dbReference type="InterPro" id="IPR041633">
    <property type="entry name" value="Polbeta"/>
</dbReference>
<evidence type="ECO:0000313" key="3">
    <source>
        <dbReference type="Proteomes" id="UP000813444"/>
    </source>
</evidence>
<accession>A0A8K0SD28</accession>
<reference evidence="2" key="1">
    <citation type="journal article" date="2021" name="Nat. Commun.">
        <title>Genetic determinants of endophytism in the Arabidopsis root mycobiome.</title>
        <authorList>
            <person name="Mesny F."/>
            <person name="Miyauchi S."/>
            <person name="Thiergart T."/>
            <person name="Pickel B."/>
            <person name="Atanasova L."/>
            <person name="Karlsson M."/>
            <person name="Huettel B."/>
            <person name="Barry K.W."/>
            <person name="Haridas S."/>
            <person name="Chen C."/>
            <person name="Bauer D."/>
            <person name="Andreopoulos W."/>
            <person name="Pangilinan J."/>
            <person name="LaButti K."/>
            <person name="Riley R."/>
            <person name="Lipzen A."/>
            <person name="Clum A."/>
            <person name="Drula E."/>
            <person name="Henrissat B."/>
            <person name="Kohler A."/>
            <person name="Grigoriev I.V."/>
            <person name="Martin F.M."/>
            <person name="Hacquard S."/>
        </authorList>
    </citation>
    <scope>NUCLEOTIDE SEQUENCE</scope>
    <source>
        <strain evidence="2">MPI-CAGE-CH-0235</strain>
    </source>
</reference>